<dbReference type="InterPro" id="IPR051531">
    <property type="entry name" value="N-acetyltransferase"/>
</dbReference>
<dbReference type="Pfam" id="PF13302">
    <property type="entry name" value="Acetyltransf_3"/>
    <property type="match status" value="1"/>
</dbReference>
<comment type="caution">
    <text evidence="2">The sequence shown here is derived from an EMBL/GenBank/DDBJ whole genome shotgun (WGS) entry which is preliminary data.</text>
</comment>
<dbReference type="EMBL" id="JAGSOJ010000006">
    <property type="protein sequence ID" value="MCM1992614.1"/>
    <property type="molecule type" value="Genomic_DNA"/>
</dbReference>
<dbReference type="Proteomes" id="UP001056429">
    <property type="component" value="Unassembled WGS sequence"/>
</dbReference>
<dbReference type="PANTHER" id="PTHR43792">
    <property type="entry name" value="GNAT FAMILY, PUTATIVE (AFU_ORTHOLOGUE AFUA_3G00765)-RELATED-RELATED"/>
    <property type="match status" value="1"/>
</dbReference>
<reference evidence="2" key="2">
    <citation type="submission" date="2021-04" db="EMBL/GenBank/DDBJ databases">
        <authorList>
            <person name="Dong X."/>
        </authorList>
    </citation>
    <scope>NUCLEOTIDE SEQUENCE</scope>
    <source>
        <strain evidence="2">ZWT</strain>
    </source>
</reference>
<dbReference type="SUPFAM" id="SSF55729">
    <property type="entry name" value="Acyl-CoA N-acyltransferases (Nat)"/>
    <property type="match status" value="1"/>
</dbReference>
<dbReference type="GO" id="GO:0005737">
    <property type="term" value="C:cytoplasm"/>
    <property type="evidence" value="ECO:0007669"/>
    <property type="project" value="TreeGrafter"/>
</dbReference>
<dbReference type="AlphaFoldDB" id="A0A9J6P9Q5"/>
<reference evidence="2" key="1">
    <citation type="journal article" date="2021" name="mSystems">
        <title>Bacteria and Archaea Synergistically Convert Glycine Betaine to Biogenic Methane in the Formosa Cold Seep of the South China Sea.</title>
        <authorList>
            <person name="Li L."/>
            <person name="Zhang W."/>
            <person name="Zhang S."/>
            <person name="Song L."/>
            <person name="Sun Q."/>
            <person name="Zhang H."/>
            <person name="Xiang H."/>
            <person name="Dong X."/>
        </authorList>
    </citation>
    <scope>NUCLEOTIDE SEQUENCE</scope>
    <source>
        <strain evidence="2">ZWT</strain>
    </source>
</reference>
<dbReference type="PROSITE" id="PS51186">
    <property type="entry name" value="GNAT"/>
    <property type="match status" value="1"/>
</dbReference>
<gene>
    <name evidence="2" type="ORF">KDK92_23105</name>
</gene>
<name>A0A9J6P9Q5_9CLOT</name>
<dbReference type="Gene3D" id="3.40.630.30">
    <property type="match status" value="1"/>
</dbReference>
<keyword evidence="3" id="KW-1185">Reference proteome</keyword>
<evidence type="ECO:0000259" key="1">
    <source>
        <dbReference type="PROSITE" id="PS51186"/>
    </source>
</evidence>
<proteinExistence type="predicted"/>
<dbReference type="PANTHER" id="PTHR43792:SF9">
    <property type="entry name" value="RIBOSOMAL-PROTEIN-ALANINE ACETYLTRANSFERASE"/>
    <property type="match status" value="1"/>
</dbReference>
<evidence type="ECO:0000313" key="3">
    <source>
        <dbReference type="Proteomes" id="UP001056429"/>
    </source>
</evidence>
<accession>A0A9J6P9Q5</accession>
<dbReference type="RefSeq" id="WP_250861781.1">
    <property type="nucleotide sequence ID" value="NZ_JAGSOJ010000006.1"/>
</dbReference>
<organism evidence="2 3">
    <name type="scientific">Oceanirhabdus seepicola</name>
    <dbReference type="NCBI Taxonomy" id="2828781"/>
    <lineage>
        <taxon>Bacteria</taxon>
        <taxon>Bacillati</taxon>
        <taxon>Bacillota</taxon>
        <taxon>Clostridia</taxon>
        <taxon>Eubacteriales</taxon>
        <taxon>Clostridiaceae</taxon>
        <taxon>Oceanirhabdus</taxon>
    </lineage>
</organism>
<feature type="domain" description="N-acetyltransferase" evidence="1">
    <location>
        <begin position="19"/>
        <end position="180"/>
    </location>
</feature>
<evidence type="ECO:0000313" key="2">
    <source>
        <dbReference type="EMBL" id="MCM1992614.1"/>
    </source>
</evidence>
<dbReference type="InterPro" id="IPR016181">
    <property type="entry name" value="Acyl_CoA_acyltransferase"/>
</dbReference>
<dbReference type="InterPro" id="IPR000182">
    <property type="entry name" value="GNAT_dom"/>
</dbReference>
<sequence>MSKLNYQFDKFPQLESERFILREVKEKDYISLYEIYSDEGAVKYQPISAMKTIEQAQKAVQAFLQGFKNRKFIRWCIAIKENDTVIGLITLHDFDFWNSQAEIGFMLNKRYWRQNIMGEVSHEIIRNAFEIIGLHRIEALIHPDNIASIKLSEKLGFQLEGLKKEAAYNKRTDEYEDRLIFGITKNNKNKT</sequence>
<dbReference type="GO" id="GO:0008999">
    <property type="term" value="F:protein-N-terminal-alanine acetyltransferase activity"/>
    <property type="evidence" value="ECO:0007669"/>
    <property type="project" value="TreeGrafter"/>
</dbReference>
<protein>
    <submittedName>
        <fullName evidence="2">GNAT family N-acetyltransferase</fullName>
    </submittedName>
</protein>